<reference evidence="5" key="1">
    <citation type="submission" date="2014-09" db="EMBL/GenBank/DDBJ databases">
        <authorList>
            <person name="Illeghems K.G."/>
        </authorList>
    </citation>
    <scope>NUCLEOTIDE SEQUENCE [LARGE SCALE GENOMIC DNA]</scope>
    <source>
        <strain evidence="5">108B</strain>
    </source>
</reference>
<keyword evidence="5" id="KW-1185">Reference proteome</keyword>
<evidence type="ECO:0000256" key="1">
    <source>
        <dbReference type="ARBA" id="ARBA00006484"/>
    </source>
</evidence>
<dbReference type="Proteomes" id="UP000056109">
    <property type="component" value="Chromosome I"/>
</dbReference>
<dbReference type="CDD" id="cd05374">
    <property type="entry name" value="17beta-HSD-like_SDR_c"/>
    <property type="match status" value="1"/>
</dbReference>
<accession>A0A0U5EUA7</accession>
<dbReference type="PRINTS" id="PR00081">
    <property type="entry name" value="GDHRDH"/>
</dbReference>
<gene>
    <name evidence="4" type="ORF">ASN_2131</name>
</gene>
<dbReference type="KEGG" id="asz:ASN_2131"/>
<dbReference type="PATRIC" id="fig|446692.3.peg.2202"/>
<comment type="similarity">
    <text evidence="1 3">Belongs to the short-chain dehydrogenases/reductases (SDR) family.</text>
</comment>
<dbReference type="Pfam" id="PF00106">
    <property type="entry name" value="adh_short"/>
    <property type="match status" value="1"/>
</dbReference>
<dbReference type="PANTHER" id="PTHR43976">
    <property type="entry name" value="SHORT CHAIN DEHYDROGENASE"/>
    <property type="match status" value="1"/>
</dbReference>
<evidence type="ECO:0000256" key="2">
    <source>
        <dbReference type="ARBA" id="ARBA00023002"/>
    </source>
</evidence>
<dbReference type="RefSeq" id="WP_058988040.1">
    <property type="nucleotide sequence ID" value="NZ_LN606600.1"/>
</dbReference>
<dbReference type="SUPFAM" id="SSF51735">
    <property type="entry name" value="NAD(P)-binding Rossmann-fold domains"/>
    <property type="match status" value="1"/>
</dbReference>
<proteinExistence type="inferred from homology"/>
<dbReference type="Gene3D" id="3.40.50.720">
    <property type="entry name" value="NAD(P)-binding Rossmann-like Domain"/>
    <property type="match status" value="1"/>
</dbReference>
<dbReference type="PRINTS" id="PR00080">
    <property type="entry name" value="SDRFAMILY"/>
</dbReference>
<dbReference type="NCBIfam" id="NF005065">
    <property type="entry name" value="PRK06482.1"/>
    <property type="match status" value="1"/>
</dbReference>
<evidence type="ECO:0000313" key="5">
    <source>
        <dbReference type="Proteomes" id="UP000056109"/>
    </source>
</evidence>
<dbReference type="EMBL" id="LN606600">
    <property type="protein sequence ID" value="CEF41436.1"/>
    <property type="molecule type" value="Genomic_DNA"/>
</dbReference>
<dbReference type="AlphaFoldDB" id="A0A0U5EUA7"/>
<evidence type="ECO:0000256" key="3">
    <source>
        <dbReference type="RuleBase" id="RU000363"/>
    </source>
</evidence>
<dbReference type="GeneID" id="34783176"/>
<dbReference type="PANTHER" id="PTHR43976:SF16">
    <property type="entry name" value="SHORT-CHAIN DEHYDROGENASE_REDUCTASE FAMILY PROTEIN"/>
    <property type="match status" value="1"/>
</dbReference>
<evidence type="ECO:0000313" key="4">
    <source>
        <dbReference type="EMBL" id="CEF41436.1"/>
    </source>
</evidence>
<sequence>MKTWFITGTSSGFGRIMVEKLLEKGDRVAATLRKPEMLEDLKQQYANQLWVEALDVTDTVRLRKVVDKAFADLSRIDVVVSNAGYAVFGAAEELTDDQIRREIDTNLIGSIQLTRAVLPYLRHQGGGRILQLSSMGGQISLPALSLYHATKWGIEGFFESIIAETAPFGIEITLVEPAGANTNFGHGSMDVSPPMNVYNETPAGMIRTARTNGGYQPTLDPKKAVQAMIDSVGLSPAPRRLLLGGQGYDLVHQALQERLTALEAQKDIAFAADYDTKTKESV</sequence>
<name>A0A0U5EUA7_9PROT</name>
<dbReference type="GO" id="GO:0016491">
    <property type="term" value="F:oxidoreductase activity"/>
    <property type="evidence" value="ECO:0007669"/>
    <property type="project" value="UniProtKB-KW"/>
</dbReference>
<keyword evidence="2" id="KW-0560">Oxidoreductase</keyword>
<protein>
    <submittedName>
        <fullName evidence="4">Short chain dehydrogenase</fullName>
    </submittedName>
</protein>
<organism evidence="4 5">
    <name type="scientific">Acetobacter senegalensis</name>
    <dbReference type="NCBI Taxonomy" id="446692"/>
    <lineage>
        <taxon>Bacteria</taxon>
        <taxon>Pseudomonadati</taxon>
        <taxon>Pseudomonadota</taxon>
        <taxon>Alphaproteobacteria</taxon>
        <taxon>Acetobacterales</taxon>
        <taxon>Acetobacteraceae</taxon>
        <taxon>Acetobacter</taxon>
    </lineage>
</organism>
<dbReference type="InterPro" id="IPR036291">
    <property type="entry name" value="NAD(P)-bd_dom_sf"/>
</dbReference>
<dbReference type="InterPro" id="IPR051911">
    <property type="entry name" value="SDR_oxidoreductase"/>
</dbReference>
<dbReference type="InterPro" id="IPR002347">
    <property type="entry name" value="SDR_fam"/>
</dbReference>